<dbReference type="Gene3D" id="1.20.5.1930">
    <property type="match status" value="1"/>
</dbReference>
<dbReference type="PANTHER" id="PTHR24421">
    <property type="entry name" value="NITRATE/NITRITE SENSOR PROTEIN NARX-RELATED"/>
    <property type="match status" value="1"/>
</dbReference>
<dbReference type="SUPFAM" id="SSF55874">
    <property type="entry name" value="ATPase domain of HSP90 chaperone/DNA topoisomerase II/histidine kinase"/>
    <property type="match status" value="1"/>
</dbReference>
<dbReference type="InterPro" id="IPR050482">
    <property type="entry name" value="Sensor_HK_TwoCompSys"/>
</dbReference>
<evidence type="ECO:0000256" key="3">
    <source>
        <dbReference type="ARBA" id="ARBA00022553"/>
    </source>
</evidence>
<sequence length="400" mass="41800">MGRVNRSWIELAFDRRFAVIRVLVITGVLLGDFLLVQRPSGARDWGLATAGLVLCLASGKWTFSALLAQSGLLVAAHALGTGVVSSLKALAAVTLFELAVRQSARRLAAGAVALALAVAANRLADLPGDLLSVLYKMGIVAGLPLLMGAYVRVTRNAARHAREHAEQQELRAEQQLLAARAAERTAIARELHDLVAHHVSSMVLRVGVARHVVAATSNTDPRITDVLDDLHSSGNTALADLRRLVAVLRIPDGTGPDTGSLVTPGALPAALESVVERSRRTGLAVTASVDPGVGRLDAVRGLAVLRLAQEGLANAVKHAGPGAHAEFAVRVADDVIHMTVHDDGAGRARPPAPGPSGHGLTGMRERVDLLGGRLDAGPTARGWRLTAELPAIASTLEPQP</sequence>
<dbReference type="GO" id="GO:0046983">
    <property type="term" value="F:protein dimerization activity"/>
    <property type="evidence" value="ECO:0007669"/>
    <property type="project" value="InterPro"/>
</dbReference>
<dbReference type="GO" id="GO:0000155">
    <property type="term" value="F:phosphorelay sensor kinase activity"/>
    <property type="evidence" value="ECO:0007669"/>
    <property type="project" value="InterPro"/>
</dbReference>
<dbReference type="PANTHER" id="PTHR24421:SF10">
    <property type="entry name" value="NITRATE_NITRITE SENSOR PROTEIN NARQ"/>
    <property type="match status" value="1"/>
</dbReference>
<evidence type="ECO:0000256" key="9">
    <source>
        <dbReference type="SAM" id="Coils"/>
    </source>
</evidence>
<keyword evidence="10" id="KW-0812">Transmembrane</keyword>
<evidence type="ECO:0000256" key="7">
    <source>
        <dbReference type="ARBA" id="ARBA00022840"/>
    </source>
</evidence>
<keyword evidence="4" id="KW-0808">Transferase</keyword>
<feature type="transmembrane region" description="Helical" evidence="10">
    <location>
        <begin position="47"/>
        <end position="68"/>
    </location>
</feature>
<keyword evidence="3" id="KW-0597">Phosphoprotein</keyword>
<comment type="catalytic activity">
    <reaction evidence="1">
        <text>ATP + protein L-histidine = ADP + protein N-phospho-L-histidine.</text>
        <dbReference type="EC" id="2.7.13.3"/>
    </reaction>
</comment>
<keyword evidence="8" id="KW-0902">Two-component regulatory system</keyword>
<feature type="domain" description="Signal transduction histidine kinase subgroup 3 dimerisation and phosphoacceptor" evidence="12">
    <location>
        <begin position="183"/>
        <end position="252"/>
    </location>
</feature>
<accession>G2NUG1</accession>
<dbReference type="Pfam" id="PF07730">
    <property type="entry name" value="HisKA_3"/>
    <property type="match status" value="1"/>
</dbReference>
<dbReference type="EMBL" id="CP002994">
    <property type="protein sequence ID" value="AEM84339.1"/>
    <property type="molecule type" value="Genomic_DNA"/>
</dbReference>
<dbReference type="InterPro" id="IPR036890">
    <property type="entry name" value="HATPase_C_sf"/>
</dbReference>
<evidence type="ECO:0000259" key="12">
    <source>
        <dbReference type="Pfam" id="PF07730"/>
    </source>
</evidence>
<evidence type="ECO:0000259" key="11">
    <source>
        <dbReference type="Pfam" id="PF02518"/>
    </source>
</evidence>
<protein>
    <recommendedName>
        <fullName evidence="2">histidine kinase</fullName>
        <ecNumber evidence="2">2.7.13.3</ecNumber>
    </recommendedName>
</protein>
<keyword evidence="9" id="KW-0175">Coiled coil</keyword>
<dbReference type="AlphaFoldDB" id="G2NUG1"/>
<keyword evidence="6 13" id="KW-0418">Kinase</keyword>
<organism evidence="13 14">
    <name type="scientific">Streptomyces violaceusniger (strain Tu 4113)</name>
    <dbReference type="NCBI Taxonomy" id="653045"/>
    <lineage>
        <taxon>Bacteria</taxon>
        <taxon>Bacillati</taxon>
        <taxon>Actinomycetota</taxon>
        <taxon>Actinomycetes</taxon>
        <taxon>Kitasatosporales</taxon>
        <taxon>Streptomycetaceae</taxon>
        <taxon>Streptomyces</taxon>
        <taxon>Streptomyces violaceusniger group</taxon>
    </lineage>
</organism>
<feature type="domain" description="Histidine kinase/HSP90-like ATPase" evidence="11">
    <location>
        <begin position="304"/>
        <end position="390"/>
    </location>
</feature>
<evidence type="ECO:0000256" key="2">
    <source>
        <dbReference type="ARBA" id="ARBA00012438"/>
    </source>
</evidence>
<dbReference type="Proteomes" id="UP000008703">
    <property type="component" value="Chromosome"/>
</dbReference>
<dbReference type="Pfam" id="PF02518">
    <property type="entry name" value="HATPase_c"/>
    <property type="match status" value="1"/>
</dbReference>
<evidence type="ECO:0000256" key="5">
    <source>
        <dbReference type="ARBA" id="ARBA00022741"/>
    </source>
</evidence>
<keyword evidence="5" id="KW-0547">Nucleotide-binding</keyword>
<evidence type="ECO:0000256" key="8">
    <source>
        <dbReference type="ARBA" id="ARBA00023012"/>
    </source>
</evidence>
<reference evidence="13" key="1">
    <citation type="submission" date="2011-08" db="EMBL/GenBank/DDBJ databases">
        <title>Complete sequence of chromosome of Streptomyces violaceusniger Tu 4113.</title>
        <authorList>
            <consortium name="US DOE Joint Genome Institute"/>
            <person name="Lucas S."/>
            <person name="Han J."/>
            <person name="Lapidus A."/>
            <person name="Cheng J.-F."/>
            <person name="Goodwin L."/>
            <person name="Pitluck S."/>
            <person name="Peters L."/>
            <person name="Ivanova N."/>
            <person name="Daligault H."/>
            <person name="Detter J.C."/>
            <person name="Han C."/>
            <person name="Tapia R."/>
            <person name="Land M."/>
            <person name="Hauser L."/>
            <person name="Kyrpides N."/>
            <person name="Ivanova N."/>
            <person name="Pagani I."/>
            <person name="Hagen A."/>
            <person name="Katz L."/>
            <person name="Fiedler H.-P."/>
            <person name="Keasling J."/>
            <person name="Fortman J."/>
            <person name="Woyke T."/>
        </authorList>
    </citation>
    <scope>NUCLEOTIDE SEQUENCE [LARGE SCALE GENOMIC DNA]</scope>
    <source>
        <strain evidence="13">Tu 4113</strain>
    </source>
</reference>
<feature type="transmembrane region" description="Helical" evidence="10">
    <location>
        <begin position="74"/>
        <end position="100"/>
    </location>
</feature>
<proteinExistence type="predicted"/>
<keyword evidence="7" id="KW-0067">ATP-binding</keyword>
<evidence type="ECO:0000256" key="1">
    <source>
        <dbReference type="ARBA" id="ARBA00000085"/>
    </source>
</evidence>
<dbReference type="InterPro" id="IPR011712">
    <property type="entry name" value="Sig_transdc_His_kin_sub3_dim/P"/>
</dbReference>
<evidence type="ECO:0000313" key="13">
    <source>
        <dbReference type="EMBL" id="AEM84339.1"/>
    </source>
</evidence>
<evidence type="ECO:0000256" key="10">
    <source>
        <dbReference type="SAM" id="Phobius"/>
    </source>
</evidence>
<dbReference type="GO" id="GO:0016020">
    <property type="term" value="C:membrane"/>
    <property type="evidence" value="ECO:0007669"/>
    <property type="project" value="InterPro"/>
</dbReference>
<evidence type="ECO:0000313" key="14">
    <source>
        <dbReference type="Proteomes" id="UP000008703"/>
    </source>
</evidence>
<dbReference type="GO" id="GO:0005524">
    <property type="term" value="F:ATP binding"/>
    <property type="evidence" value="ECO:0007669"/>
    <property type="project" value="UniProtKB-KW"/>
</dbReference>
<dbReference type="eggNOG" id="COG4585">
    <property type="taxonomic scope" value="Bacteria"/>
</dbReference>
<dbReference type="CDD" id="cd16917">
    <property type="entry name" value="HATPase_UhpB-NarQ-NarX-like"/>
    <property type="match status" value="1"/>
</dbReference>
<name>G2NUG1_STRV4</name>
<dbReference type="KEGG" id="svl:Strvi_4776"/>
<keyword evidence="10" id="KW-1133">Transmembrane helix</keyword>
<dbReference type="EC" id="2.7.13.3" evidence="2"/>
<feature type="transmembrane region" description="Helical" evidence="10">
    <location>
        <begin position="17"/>
        <end position="35"/>
    </location>
</feature>
<keyword evidence="14" id="KW-1185">Reference proteome</keyword>
<dbReference type="InterPro" id="IPR003594">
    <property type="entry name" value="HATPase_dom"/>
</dbReference>
<feature type="coiled-coil region" evidence="9">
    <location>
        <begin position="155"/>
        <end position="182"/>
    </location>
</feature>
<keyword evidence="10" id="KW-0472">Membrane</keyword>
<evidence type="ECO:0000256" key="6">
    <source>
        <dbReference type="ARBA" id="ARBA00022777"/>
    </source>
</evidence>
<feature type="transmembrane region" description="Helical" evidence="10">
    <location>
        <begin position="130"/>
        <end position="153"/>
    </location>
</feature>
<gene>
    <name evidence="13" type="ORF">Strvi_4776</name>
</gene>
<dbReference type="HOGENOM" id="CLU_000445_20_1_11"/>
<evidence type="ECO:0000256" key="4">
    <source>
        <dbReference type="ARBA" id="ARBA00022679"/>
    </source>
</evidence>
<dbReference type="Gene3D" id="3.30.565.10">
    <property type="entry name" value="Histidine kinase-like ATPase, C-terminal domain"/>
    <property type="match status" value="1"/>
</dbReference>